<evidence type="ECO:0000313" key="1">
    <source>
        <dbReference type="EMBL" id="TFW13087.1"/>
    </source>
</evidence>
<accession>A0A4Y9RUW6</accession>
<dbReference type="AlphaFoldDB" id="A0A4Y9RUW6"/>
<keyword evidence="2" id="KW-1185">Reference proteome</keyword>
<dbReference type="Proteomes" id="UP000298216">
    <property type="component" value="Unassembled WGS sequence"/>
</dbReference>
<evidence type="ECO:0000313" key="2">
    <source>
        <dbReference type="Proteomes" id="UP000298216"/>
    </source>
</evidence>
<gene>
    <name evidence="1" type="ORF">EGY25_06720</name>
</gene>
<dbReference type="EMBL" id="SPVH01000006">
    <property type="protein sequence ID" value="TFW13087.1"/>
    <property type="molecule type" value="Genomic_DNA"/>
</dbReference>
<dbReference type="InterPro" id="IPR011727">
    <property type="entry name" value="CHP02117"/>
</dbReference>
<dbReference type="OrthoDB" id="211174at2"/>
<organism evidence="1 2">
    <name type="scientific">Brevundimonas intermedia</name>
    <dbReference type="NCBI Taxonomy" id="74315"/>
    <lineage>
        <taxon>Bacteria</taxon>
        <taxon>Pseudomonadati</taxon>
        <taxon>Pseudomonadota</taxon>
        <taxon>Alphaproteobacteria</taxon>
        <taxon>Caulobacterales</taxon>
        <taxon>Caulobacteraceae</taxon>
        <taxon>Brevundimonas</taxon>
    </lineage>
</organism>
<sequence length="228" mass="24578">MMRGLVLAVLIGAVVALLTWTKPGDAKPSDAPDIVVVQVLDNGFHTDLAVPREALVRRGGPLARAVAGLAPGDWILIGWGDARFYVDQSPISDRLPDGVRAFFRPGNPSVVMLDPVAADPRLSYGEDSATLTLTSAQFDRLTARVEASLDLSDGAPRIATDRPGDDARFFASRETFSILHLCNHWTAGVLNAGGVPVRPVQSITSAEVMRSVRAAERERKLDMRPSRD</sequence>
<reference evidence="1 2" key="1">
    <citation type="submission" date="2019-03" db="EMBL/GenBank/DDBJ databases">
        <title>Draft genome of Brevundimonas sp. a heavy metal resistant soil bacteria.</title>
        <authorList>
            <person name="Soto J."/>
        </authorList>
    </citation>
    <scope>NUCLEOTIDE SEQUENCE [LARGE SCALE GENOMIC DNA]</scope>
    <source>
        <strain evidence="1 2">B-10</strain>
    </source>
</reference>
<comment type="caution">
    <text evidence="1">The sequence shown here is derived from an EMBL/GenBank/DDBJ whole genome shotgun (WGS) entry which is preliminary data.</text>
</comment>
<name>A0A4Y9RUW6_9CAUL</name>
<proteinExistence type="predicted"/>
<protein>
    <submittedName>
        <fullName evidence="1">DUF2459 domain-containing protein</fullName>
    </submittedName>
</protein>
<dbReference type="Pfam" id="PF09601">
    <property type="entry name" value="DUF2459"/>
    <property type="match status" value="1"/>
</dbReference>